<keyword evidence="3" id="KW-1185">Reference proteome</keyword>
<dbReference type="GO" id="GO:0004497">
    <property type="term" value="F:monooxygenase activity"/>
    <property type="evidence" value="ECO:0007669"/>
    <property type="project" value="UniProtKB-KW"/>
</dbReference>
<proteinExistence type="predicted"/>
<gene>
    <name evidence="2" type="ORF">ACFOLH_15750</name>
</gene>
<dbReference type="Gene3D" id="3.30.70.100">
    <property type="match status" value="1"/>
</dbReference>
<feature type="domain" description="ABM" evidence="1">
    <location>
        <begin position="15"/>
        <end position="103"/>
    </location>
</feature>
<accession>A0ABV7WMM6</accession>
<keyword evidence="2" id="KW-0560">Oxidoreductase</keyword>
<organism evidence="2 3">
    <name type="scientific">Aquipuribacter hungaricus</name>
    <dbReference type="NCBI Taxonomy" id="545624"/>
    <lineage>
        <taxon>Bacteria</taxon>
        <taxon>Bacillati</taxon>
        <taxon>Actinomycetota</taxon>
        <taxon>Actinomycetes</taxon>
        <taxon>Micrococcales</taxon>
        <taxon>Intrasporangiaceae</taxon>
        <taxon>Aquipuribacter</taxon>
    </lineage>
</organism>
<keyword evidence="2" id="KW-0503">Monooxygenase</keyword>
<comment type="caution">
    <text evidence="2">The sequence shown here is derived from an EMBL/GenBank/DDBJ whole genome shotgun (WGS) entry which is preliminary data.</text>
</comment>
<dbReference type="PANTHER" id="PTHR33336:SF15">
    <property type="entry name" value="ABM DOMAIN-CONTAINING PROTEIN"/>
    <property type="match status" value="1"/>
</dbReference>
<dbReference type="EC" id="1.-.-.-" evidence="2"/>
<name>A0ABV7WMM6_9MICO</name>
<dbReference type="InterPro" id="IPR011008">
    <property type="entry name" value="Dimeric_a/b-barrel"/>
</dbReference>
<dbReference type="InterPro" id="IPR007138">
    <property type="entry name" value="ABM_dom"/>
</dbReference>
<dbReference type="PANTHER" id="PTHR33336">
    <property type="entry name" value="QUINOL MONOOXYGENASE YGIN-RELATED"/>
    <property type="match status" value="1"/>
</dbReference>
<evidence type="ECO:0000313" key="2">
    <source>
        <dbReference type="EMBL" id="MFC3689803.1"/>
    </source>
</evidence>
<reference evidence="3" key="1">
    <citation type="journal article" date="2019" name="Int. J. Syst. Evol. Microbiol.">
        <title>The Global Catalogue of Microorganisms (GCM) 10K type strain sequencing project: providing services to taxonomists for standard genome sequencing and annotation.</title>
        <authorList>
            <consortium name="The Broad Institute Genomics Platform"/>
            <consortium name="The Broad Institute Genome Sequencing Center for Infectious Disease"/>
            <person name="Wu L."/>
            <person name="Ma J."/>
        </authorList>
    </citation>
    <scope>NUCLEOTIDE SEQUENCE [LARGE SCALE GENOMIC DNA]</scope>
    <source>
        <strain evidence="3">NCAIM B.02333</strain>
    </source>
</reference>
<protein>
    <submittedName>
        <fullName evidence="2">Quinol monooxygenase</fullName>
        <ecNumber evidence="2">1.-.-.-</ecNumber>
    </submittedName>
</protein>
<dbReference type="Proteomes" id="UP001595685">
    <property type="component" value="Unassembled WGS sequence"/>
</dbReference>
<dbReference type="SUPFAM" id="SSF54909">
    <property type="entry name" value="Dimeric alpha+beta barrel"/>
    <property type="match status" value="1"/>
</dbReference>
<dbReference type="PROSITE" id="PS51725">
    <property type="entry name" value="ABM"/>
    <property type="match status" value="1"/>
</dbReference>
<evidence type="ECO:0000259" key="1">
    <source>
        <dbReference type="PROSITE" id="PS51725"/>
    </source>
</evidence>
<dbReference type="EMBL" id="JBHRWW010000013">
    <property type="protein sequence ID" value="MFC3689803.1"/>
    <property type="molecule type" value="Genomic_DNA"/>
</dbReference>
<dbReference type="RefSeq" id="WP_340293650.1">
    <property type="nucleotide sequence ID" value="NZ_JBBEOI010000116.1"/>
</dbReference>
<dbReference type="Pfam" id="PF03992">
    <property type="entry name" value="ABM"/>
    <property type="match status" value="1"/>
</dbReference>
<evidence type="ECO:0000313" key="3">
    <source>
        <dbReference type="Proteomes" id="UP001595685"/>
    </source>
</evidence>
<sequence>MTDPSTAPAGPSQSVVLVVEFTARPDTVDELRERLLELTRLTRSEDGCLRYDLHTDAHDPLRLVFVEEWATAEAHAAHDRTPWVGSFREHRARLLAEDGLRRLDLARLEP</sequence>
<dbReference type="InterPro" id="IPR050744">
    <property type="entry name" value="AI-2_Isomerase_LsrG"/>
</dbReference>